<keyword evidence="3" id="KW-1185">Reference proteome</keyword>
<protein>
    <submittedName>
        <fullName evidence="2">Hint domain-containing protein</fullName>
    </submittedName>
</protein>
<dbReference type="AlphaFoldDB" id="A0A1H8LMG5"/>
<feature type="domain" description="Hedgehog/Intein (Hint)" evidence="1">
    <location>
        <begin position="14"/>
        <end position="155"/>
    </location>
</feature>
<dbReference type="STRING" id="569882.SAMN04490248_101213"/>
<proteinExistence type="predicted"/>
<dbReference type="Proteomes" id="UP000198893">
    <property type="component" value="Unassembled WGS sequence"/>
</dbReference>
<dbReference type="OrthoDB" id="6305173at2"/>
<reference evidence="2 3" key="1">
    <citation type="submission" date="2016-10" db="EMBL/GenBank/DDBJ databases">
        <authorList>
            <person name="de Groot N.N."/>
        </authorList>
    </citation>
    <scope>NUCLEOTIDE SEQUENCE [LARGE SCALE GENOMIC DNA]</scope>
    <source>
        <strain evidence="2 3">DSM 27842</strain>
    </source>
</reference>
<organism evidence="2 3">
    <name type="scientific">Salinihabitans flavidus</name>
    <dbReference type="NCBI Taxonomy" id="569882"/>
    <lineage>
        <taxon>Bacteria</taxon>
        <taxon>Pseudomonadati</taxon>
        <taxon>Pseudomonadota</taxon>
        <taxon>Alphaproteobacteria</taxon>
        <taxon>Rhodobacterales</taxon>
        <taxon>Roseobacteraceae</taxon>
        <taxon>Salinihabitans</taxon>
    </lineage>
</organism>
<evidence type="ECO:0000313" key="2">
    <source>
        <dbReference type="EMBL" id="SEO06351.1"/>
    </source>
</evidence>
<name>A0A1H8LMG5_9RHOB</name>
<accession>A0A1H8LMG5</accession>
<dbReference type="InterPro" id="IPR036844">
    <property type="entry name" value="Hint_dom_sf"/>
</dbReference>
<dbReference type="InterPro" id="IPR028992">
    <property type="entry name" value="Hedgehog/Intein_dom"/>
</dbReference>
<evidence type="ECO:0000313" key="3">
    <source>
        <dbReference type="Proteomes" id="UP000198893"/>
    </source>
</evidence>
<dbReference type="SUPFAM" id="SSF51294">
    <property type="entry name" value="Hedgehog/intein (Hint) domain"/>
    <property type="match status" value="1"/>
</dbReference>
<dbReference type="RefSeq" id="WP_093114775.1">
    <property type="nucleotide sequence ID" value="NZ_FODS01000001.1"/>
</dbReference>
<sequence>MPAQDKPRSTACAPAFLHGTRIVTRRGEVAVEDLRPGDSLVTRDRGFAPLRWIGTATITPCPHTAPVCIPAGALGRNLPARDLHISPGHRIWMKNDSFGAAFASSEVLVPAEQLVGWRGVDRRRDPGRVDYIHLLLDAHHIIMADGLPVESLPPGALSDLGCGHEVRDDLYRLFPDLVARPTNAPARRSLESHEVPLALALCSAA</sequence>
<gene>
    <name evidence="2" type="ORF">SAMN04490248_101213</name>
</gene>
<dbReference type="Pfam" id="PF13403">
    <property type="entry name" value="Hint_2"/>
    <property type="match status" value="1"/>
</dbReference>
<dbReference type="EMBL" id="FODS01000001">
    <property type="protein sequence ID" value="SEO06351.1"/>
    <property type="molecule type" value="Genomic_DNA"/>
</dbReference>
<evidence type="ECO:0000259" key="1">
    <source>
        <dbReference type="Pfam" id="PF13403"/>
    </source>
</evidence>